<feature type="transmembrane region" description="Helical" evidence="1">
    <location>
        <begin position="45"/>
        <end position="67"/>
    </location>
</feature>
<reference evidence="2 3" key="1">
    <citation type="journal article" date="2001" name="FEMS Microbiol. Lett.">
        <title>Oceanobacillus iheyensis gen. nov., sp. nov., a deep-sea extremely halotolerant and alkaliphilic species isolated from a depth of 1050 m on the Iheya Ridge.</title>
        <authorList>
            <person name="Lu J."/>
            <person name="Nogi Y."/>
            <person name="Takami H."/>
        </authorList>
    </citation>
    <scope>NUCLEOTIDE SEQUENCE [LARGE SCALE GENOMIC DNA]</scope>
    <source>
        <strain evidence="3">DSM 14371 / CIP 107618 / JCM 11309 / KCTC 3954 / HTE831</strain>
    </source>
</reference>
<gene>
    <name evidence="2" type="ordered locus">OB0512</name>
</gene>
<keyword evidence="1" id="KW-1133">Transmembrane helix</keyword>
<reference evidence="2 3" key="2">
    <citation type="journal article" date="2002" name="Nucleic Acids Res.">
        <title>Genome sequence of Oceanobacillus iheyensis isolated from the Iheya Ridge and its unexpected adaptive capabilities to extreme environments.</title>
        <authorList>
            <person name="Takami H."/>
            <person name="Takaki Y."/>
            <person name="Uchiyama I."/>
        </authorList>
    </citation>
    <scope>NUCLEOTIDE SEQUENCE [LARGE SCALE GENOMIC DNA]</scope>
    <source>
        <strain evidence="3">DSM 14371 / CIP 107618 / JCM 11309 / KCTC 3954 / HTE831</strain>
    </source>
</reference>
<dbReference type="RefSeq" id="WP_011064916.1">
    <property type="nucleotide sequence ID" value="NC_004193.1"/>
</dbReference>
<dbReference type="Proteomes" id="UP000000822">
    <property type="component" value="Chromosome"/>
</dbReference>
<proteinExistence type="predicted"/>
<dbReference type="AlphaFoldDB" id="Q8ESV4"/>
<evidence type="ECO:0008006" key="4">
    <source>
        <dbReference type="Google" id="ProtNLM"/>
    </source>
</evidence>
<sequence>MKRLHTTILAIILFSTLYSWASYIFVSQRAPNTYYFGFWETFGFVFMFSIPPFVAGAIISLVIDMIIKRIYISSNFVRYLLQLSLYSLAACIIIGVLFVIDDGPFDLREFMIFLLFGIIAANIYLHILLAFNRIHTLLIDKYSK</sequence>
<dbReference type="HOGENOM" id="CLU_148055_0_0_9"/>
<dbReference type="EMBL" id="BA000028">
    <property type="protein sequence ID" value="BAC12468.1"/>
    <property type="molecule type" value="Genomic_DNA"/>
</dbReference>
<organism evidence="2 3">
    <name type="scientific">Oceanobacillus iheyensis (strain DSM 14371 / CIP 107618 / JCM 11309 / KCTC 3954 / HTE831)</name>
    <dbReference type="NCBI Taxonomy" id="221109"/>
    <lineage>
        <taxon>Bacteria</taxon>
        <taxon>Bacillati</taxon>
        <taxon>Bacillota</taxon>
        <taxon>Bacilli</taxon>
        <taxon>Bacillales</taxon>
        <taxon>Bacillaceae</taxon>
        <taxon>Oceanobacillus</taxon>
    </lineage>
</organism>
<feature type="transmembrane region" description="Helical" evidence="1">
    <location>
        <begin position="112"/>
        <end position="131"/>
    </location>
</feature>
<name>Q8ESV4_OCEIH</name>
<feature type="transmembrane region" description="Helical" evidence="1">
    <location>
        <begin position="79"/>
        <end position="100"/>
    </location>
</feature>
<protein>
    <recommendedName>
        <fullName evidence="4">DUF3021 domain-containing protein</fullName>
    </recommendedName>
</protein>
<dbReference type="eggNOG" id="ENOG5030Y22">
    <property type="taxonomic scope" value="Bacteria"/>
</dbReference>
<dbReference type="KEGG" id="oih:OB0512"/>
<evidence type="ECO:0000313" key="2">
    <source>
        <dbReference type="EMBL" id="BAC12468.1"/>
    </source>
</evidence>
<keyword evidence="1" id="KW-0472">Membrane</keyword>
<dbReference type="STRING" id="221109.gene:10732716"/>
<keyword evidence="3" id="KW-1185">Reference proteome</keyword>
<keyword evidence="1" id="KW-0812">Transmembrane</keyword>
<accession>Q8ESV4</accession>
<evidence type="ECO:0000313" key="3">
    <source>
        <dbReference type="Proteomes" id="UP000000822"/>
    </source>
</evidence>
<evidence type="ECO:0000256" key="1">
    <source>
        <dbReference type="SAM" id="Phobius"/>
    </source>
</evidence>
<dbReference type="OrthoDB" id="2622664at2"/>